<name>A0ABR9XL57_9SPHI</name>
<evidence type="ECO:0000313" key="1">
    <source>
        <dbReference type="EMBL" id="MBE9668121.1"/>
    </source>
</evidence>
<reference evidence="1 2" key="1">
    <citation type="submission" date="2020-10" db="EMBL/GenBank/DDBJ databases">
        <title>Mucilaginibacter mali sp. nov., isolated from rhizosphere soil of apple orchard.</title>
        <authorList>
            <person name="Lee J.-S."/>
            <person name="Kim H.S."/>
            <person name="Kim J.-S."/>
        </authorList>
    </citation>
    <scope>NUCLEOTIDE SEQUENCE [LARGE SCALE GENOMIC DNA]</scope>
    <source>
        <strain evidence="1 2">KCTC 23157</strain>
    </source>
</reference>
<protein>
    <recommendedName>
        <fullName evidence="3">MORN repeat protein</fullName>
    </recommendedName>
</protein>
<sequence>MRYCALILLLAGTVTVGCNTKKNKITFASTSNGQLVQRVTDEKGNLFTEQVGIKNGSEFISDGTYKEYYPNGRLRKIAFKANNLPDGNYYVFFPSGQVDSMNIKKGRKTYYSVVFDEQGQEQNEVKDFQFISSDTSYLDRPLNIAVDIPIYGDMTTTVAETLYHNGISIWDTSFSLKSQFPLSINSMYNKYRLMKERGTYKLDCTTTYIDNRTNQTICSQRKSAETHIY</sequence>
<gene>
    <name evidence="1" type="ORF">IRJ18_17250</name>
</gene>
<organism evidence="1 2">
    <name type="scientific">Mucilaginibacter boryungensis</name>
    <dbReference type="NCBI Taxonomy" id="768480"/>
    <lineage>
        <taxon>Bacteria</taxon>
        <taxon>Pseudomonadati</taxon>
        <taxon>Bacteroidota</taxon>
        <taxon>Sphingobacteriia</taxon>
        <taxon>Sphingobacteriales</taxon>
        <taxon>Sphingobacteriaceae</taxon>
        <taxon>Mucilaginibacter</taxon>
    </lineage>
</organism>
<evidence type="ECO:0000313" key="2">
    <source>
        <dbReference type="Proteomes" id="UP000632774"/>
    </source>
</evidence>
<dbReference type="SUPFAM" id="SSF82185">
    <property type="entry name" value="Histone H3 K4-specific methyltransferase SET7/9 N-terminal domain"/>
    <property type="match status" value="1"/>
</dbReference>
<evidence type="ECO:0008006" key="3">
    <source>
        <dbReference type="Google" id="ProtNLM"/>
    </source>
</evidence>
<dbReference type="Gene3D" id="3.90.930.1">
    <property type="match status" value="1"/>
</dbReference>
<dbReference type="PROSITE" id="PS51257">
    <property type="entry name" value="PROKAR_LIPOPROTEIN"/>
    <property type="match status" value="1"/>
</dbReference>
<accession>A0ABR9XL57</accession>
<dbReference type="Proteomes" id="UP000632774">
    <property type="component" value="Unassembled WGS sequence"/>
</dbReference>
<keyword evidence="2" id="KW-1185">Reference proteome</keyword>
<dbReference type="EMBL" id="JADFFM010000002">
    <property type="protein sequence ID" value="MBE9668121.1"/>
    <property type="molecule type" value="Genomic_DNA"/>
</dbReference>
<dbReference type="RefSeq" id="WP_194107543.1">
    <property type="nucleotide sequence ID" value="NZ_JADFFM010000002.1"/>
</dbReference>
<comment type="caution">
    <text evidence="1">The sequence shown here is derived from an EMBL/GenBank/DDBJ whole genome shotgun (WGS) entry which is preliminary data.</text>
</comment>
<proteinExistence type="predicted"/>